<comment type="catalytic activity">
    <reaction evidence="1">
        <text>ATP + protein L-histidine = ADP + protein N-phospho-L-histidine.</text>
        <dbReference type="EC" id="2.7.13.3"/>
    </reaction>
</comment>
<dbReference type="PANTHER" id="PTHR45436:SF5">
    <property type="entry name" value="SENSOR HISTIDINE KINASE TRCS"/>
    <property type="match status" value="1"/>
</dbReference>
<evidence type="ECO:0000259" key="12">
    <source>
        <dbReference type="PROSITE" id="PS50109"/>
    </source>
</evidence>
<dbReference type="Gene3D" id="3.30.565.10">
    <property type="entry name" value="Histidine kinase-like ATPase, C-terminal domain"/>
    <property type="match status" value="1"/>
</dbReference>
<evidence type="ECO:0000313" key="14">
    <source>
        <dbReference type="EMBL" id="APW63754.1"/>
    </source>
</evidence>
<dbReference type="GO" id="GO:0000155">
    <property type="term" value="F:phosphorelay sensor kinase activity"/>
    <property type="evidence" value="ECO:0007669"/>
    <property type="project" value="InterPro"/>
</dbReference>
<dbReference type="SUPFAM" id="SSF158472">
    <property type="entry name" value="HAMP domain-like"/>
    <property type="match status" value="1"/>
</dbReference>
<dbReference type="InterPro" id="IPR003661">
    <property type="entry name" value="HisK_dim/P_dom"/>
</dbReference>
<dbReference type="RefSeq" id="WP_076350065.1">
    <property type="nucleotide sequence ID" value="NZ_CP019082.1"/>
</dbReference>
<dbReference type="Pfam" id="PF02518">
    <property type="entry name" value="HATPase_c"/>
    <property type="match status" value="1"/>
</dbReference>
<dbReference type="FunFam" id="3.30.565.10:FF:000006">
    <property type="entry name" value="Sensor histidine kinase WalK"/>
    <property type="match status" value="1"/>
</dbReference>
<sequence>MSRLSIRLRLTLWYGAVLATVLAVFSVSVYLLMDRLLESRTDQALDHQMVVMEGQISRADNERMLRDHLTWQFDQHPVYEMQVTENGDNTWLRSERIVDIGLPKSIAPGNLKEGVFEDVDLPLEGRHRMLSKEIATPYASLLVQIAHGSTQNDKHLGELREILLFTGPALLVCALGCGYLLARKALAPVDRLAAEADKITATRLDLRLDSLNPDDELGRLTRTLNGMIARLERSFGEIQRFTADAAHELRTPLAALRNEAEVTLRQGREPQFYRHTLENMLEEIDHLTRMTENLLFLCREDAADKPSFADLRLDDLARGVTEHMRIVANADQLELDLVEPLAPCIVHGDHDRLRRLLFNLIDNSVKYTPAEGRIRVGLDFRHGQARLYVEDTGIGIASEHFPNIFDRFYRVDSARPRHSSATGLGLAICQSIAVAHEGDLEIESQPGRGTRITMVVPATLAESDRRVTTTASTGLNV</sequence>
<evidence type="ECO:0000259" key="13">
    <source>
        <dbReference type="PROSITE" id="PS50885"/>
    </source>
</evidence>
<gene>
    <name evidence="14" type="primary">cusS_3</name>
    <name evidence="14" type="ORF">BSF38_05330</name>
</gene>
<evidence type="ECO:0000256" key="2">
    <source>
        <dbReference type="ARBA" id="ARBA00004370"/>
    </source>
</evidence>
<dbReference type="Gene3D" id="6.10.340.10">
    <property type="match status" value="1"/>
</dbReference>
<feature type="transmembrane region" description="Helical" evidence="11">
    <location>
        <begin position="12"/>
        <end position="33"/>
    </location>
</feature>
<dbReference type="PROSITE" id="PS50885">
    <property type="entry name" value="HAMP"/>
    <property type="match status" value="1"/>
</dbReference>
<dbReference type="Pfam" id="PF00672">
    <property type="entry name" value="HAMP"/>
    <property type="match status" value="1"/>
</dbReference>
<dbReference type="InterPro" id="IPR050428">
    <property type="entry name" value="TCS_sensor_his_kinase"/>
</dbReference>
<dbReference type="AlphaFoldDB" id="A0A1U7CXT0"/>
<keyword evidence="9" id="KW-0902">Two-component regulatory system</keyword>
<dbReference type="KEGG" id="pbor:BSF38_05330"/>
<keyword evidence="4" id="KW-0597">Phosphoprotein</keyword>
<dbReference type="InterPro" id="IPR036097">
    <property type="entry name" value="HisK_dim/P_sf"/>
</dbReference>
<keyword evidence="5 14" id="KW-0808">Transferase</keyword>
<comment type="subcellular location">
    <subcellularLocation>
        <location evidence="2">Membrane</location>
    </subcellularLocation>
</comment>
<dbReference type="Gene3D" id="1.10.287.130">
    <property type="match status" value="1"/>
</dbReference>
<evidence type="ECO:0000256" key="4">
    <source>
        <dbReference type="ARBA" id="ARBA00022553"/>
    </source>
</evidence>
<dbReference type="InterPro" id="IPR003594">
    <property type="entry name" value="HATPase_dom"/>
</dbReference>
<name>A0A1U7CXT0_9BACT</name>
<dbReference type="SUPFAM" id="SSF47384">
    <property type="entry name" value="Homodimeric domain of signal transducing histidine kinase"/>
    <property type="match status" value="1"/>
</dbReference>
<keyword evidence="10 11" id="KW-0472">Membrane</keyword>
<dbReference type="InterPro" id="IPR004358">
    <property type="entry name" value="Sig_transdc_His_kin-like_C"/>
</dbReference>
<feature type="transmembrane region" description="Helical" evidence="11">
    <location>
        <begin position="162"/>
        <end position="182"/>
    </location>
</feature>
<dbReference type="SMART" id="SM00387">
    <property type="entry name" value="HATPase_c"/>
    <property type="match status" value="1"/>
</dbReference>
<keyword evidence="6 11" id="KW-0812">Transmembrane</keyword>
<reference evidence="15" key="1">
    <citation type="submission" date="2016-12" db="EMBL/GenBank/DDBJ databases">
        <title>Comparative genomics of four Isosphaeraceae planctomycetes: a common pool of plasmids and glycoside hydrolase genes.</title>
        <authorList>
            <person name="Ivanova A."/>
        </authorList>
    </citation>
    <scope>NUCLEOTIDE SEQUENCE [LARGE SCALE GENOMIC DNA]</scope>
    <source>
        <strain evidence="15">PX4</strain>
    </source>
</reference>
<protein>
    <recommendedName>
        <fullName evidence="3">histidine kinase</fullName>
        <ecNumber evidence="3">2.7.13.3</ecNumber>
    </recommendedName>
</protein>
<evidence type="ECO:0000256" key="11">
    <source>
        <dbReference type="SAM" id="Phobius"/>
    </source>
</evidence>
<keyword evidence="15" id="KW-1185">Reference proteome</keyword>
<evidence type="ECO:0000256" key="8">
    <source>
        <dbReference type="ARBA" id="ARBA00022989"/>
    </source>
</evidence>
<dbReference type="PANTHER" id="PTHR45436">
    <property type="entry name" value="SENSOR HISTIDINE KINASE YKOH"/>
    <property type="match status" value="1"/>
</dbReference>
<keyword evidence="8 11" id="KW-1133">Transmembrane helix</keyword>
<dbReference type="SMART" id="SM00388">
    <property type="entry name" value="HisKA"/>
    <property type="match status" value="1"/>
</dbReference>
<keyword evidence="7 14" id="KW-0418">Kinase</keyword>
<organism evidence="14 15">
    <name type="scientific">Paludisphaera borealis</name>
    <dbReference type="NCBI Taxonomy" id="1387353"/>
    <lineage>
        <taxon>Bacteria</taxon>
        <taxon>Pseudomonadati</taxon>
        <taxon>Planctomycetota</taxon>
        <taxon>Planctomycetia</taxon>
        <taxon>Isosphaerales</taxon>
        <taxon>Isosphaeraceae</taxon>
        <taxon>Paludisphaera</taxon>
    </lineage>
</organism>
<feature type="domain" description="HAMP" evidence="13">
    <location>
        <begin position="183"/>
        <end position="236"/>
    </location>
</feature>
<dbReference type="Pfam" id="PF00512">
    <property type="entry name" value="HisKA"/>
    <property type="match status" value="1"/>
</dbReference>
<proteinExistence type="predicted"/>
<dbReference type="SUPFAM" id="SSF55874">
    <property type="entry name" value="ATPase domain of HSP90 chaperone/DNA topoisomerase II/histidine kinase"/>
    <property type="match status" value="1"/>
</dbReference>
<dbReference type="InterPro" id="IPR036890">
    <property type="entry name" value="HATPase_C_sf"/>
</dbReference>
<evidence type="ECO:0000256" key="10">
    <source>
        <dbReference type="ARBA" id="ARBA00023136"/>
    </source>
</evidence>
<dbReference type="CDD" id="cd06225">
    <property type="entry name" value="HAMP"/>
    <property type="match status" value="1"/>
</dbReference>
<evidence type="ECO:0000256" key="5">
    <source>
        <dbReference type="ARBA" id="ARBA00022679"/>
    </source>
</evidence>
<evidence type="ECO:0000256" key="1">
    <source>
        <dbReference type="ARBA" id="ARBA00000085"/>
    </source>
</evidence>
<dbReference type="InterPro" id="IPR005467">
    <property type="entry name" value="His_kinase_dom"/>
</dbReference>
<dbReference type="GO" id="GO:0005886">
    <property type="term" value="C:plasma membrane"/>
    <property type="evidence" value="ECO:0007669"/>
    <property type="project" value="TreeGrafter"/>
</dbReference>
<dbReference type="EC" id="2.7.13.3" evidence="3"/>
<dbReference type="InterPro" id="IPR003660">
    <property type="entry name" value="HAMP_dom"/>
</dbReference>
<evidence type="ECO:0000256" key="6">
    <source>
        <dbReference type="ARBA" id="ARBA00022692"/>
    </source>
</evidence>
<dbReference type="PRINTS" id="PR00344">
    <property type="entry name" value="BCTRLSENSOR"/>
</dbReference>
<dbReference type="EMBL" id="CP019082">
    <property type="protein sequence ID" value="APW63754.1"/>
    <property type="molecule type" value="Genomic_DNA"/>
</dbReference>
<dbReference type="SMART" id="SM00304">
    <property type="entry name" value="HAMP"/>
    <property type="match status" value="1"/>
</dbReference>
<evidence type="ECO:0000256" key="9">
    <source>
        <dbReference type="ARBA" id="ARBA00023012"/>
    </source>
</evidence>
<evidence type="ECO:0000313" key="15">
    <source>
        <dbReference type="Proteomes" id="UP000186309"/>
    </source>
</evidence>
<dbReference type="CDD" id="cd00082">
    <property type="entry name" value="HisKA"/>
    <property type="match status" value="1"/>
</dbReference>
<dbReference type="PROSITE" id="PS50109">
    <property type="entry name" value="HIS_KIN"/>
    <property type="match status" value="1"/>
</dbReference>
<dbReference type="OrthoDB" id="9786919at2"/>
<evidence type="ECO:0000256" key="3">
    <source>
        <dbReference type="ARBA" id="ARBA00012438"/>
    </source>
</evidence>
<feature type="domain" description="Histidine kinase" evidence="12">
    <location>
        <begin position="244"/>
        <end position="460"/>
    </location>
</feature>
<evidence type="ECO:0000256" key="7">
    <source>
        <dbReference type="ARBA" id="ARBA00022777"/>
    </source>
</evidence>
<dbReference type="Proteomes" id="UP000186309">
    <property type="component" value="Chromosome"/>
</dbReference>
<accession>A0A1U7CXT0</accession>
<dbReference type="STRING" id="1387353.BSF38_05330"/>